<dbReference type="Pfam" id="PF03729">
    <property type="entry name" value="DUF308"/>
    <property type="match status" value="1"/>
</dbReference>
<feature type="transmembrane region" description="Helical" evidence="2">
    <location>
        <begin position="73"/>
        <end position="92"/>
    </location>
</feature>
<keyword evidence="1" id="KW-0175">Coiled coil</keyword>
<evidence type="ECO:0000256" key="1">
    <source>
        <dbReference type="SAM" id="Coils"/>
    </source>
</evidence>
<dbReference type="AlphaFoldDB" id="A0A918V634"/>
<evidence type="ECO:0000313" key="4">
    <source>
        <dbReference type="Proteomes" id="UP000636004"/>
    </source>
</evidence>
<dbReference type="Proteomes" id="UP000636004">
    <property type="component" value="Unassembled WGS sequence"/>
</dbReference>
<name>A0A918V634_9FLAO</name>
<keyword evidence="2" id="KW-1133">Transmembrane helix</keyword>
<feature type="transmembrane region" description="Helical" evidence="2">
    <location>
        <begin position="132"/>
        <end position="150"/>
    </location>
</feature>
<dbReference type="EMBL" id="BMWZ01000002">
    <property type="protein sequence ID" value="GGZ74835.1"/>
    <property type="molecule type" value="Genomic_DNA"/>
</dbReference>
<dbReference type="PANTHER" id="PTHR34989:SF1">
    <property type="entry name" value="PROTEIN HDED"/>
    <property type="match status" value="1"/>
</dbReference>
<dbReference type="InterPro" id="IPR052712">
    <property type="entry name" value="Acid_resist_chaperone_HdeD"/>
</dbReference>
<sequence length="235" mass="26531">MSNIISQSIHTIKHWWLFLLSGILLILGSVYVFSAPQESYLSLAWVFSILVFANGISNVIFSIANRKELKGWGWYLTGGIFEILIGIILLSYPAISIILLPVFIGFWLLFRGINIIGNAFELKNIGVLDWGWFLLFGVTLAVVASSMILLPIIGHITVIILTAFGLFILGIANIILSFKLKKVKSLTIDKVDQFKNKIKSEFNNLKKEVINNYEQLSEEEKLKIDQAFEKYEANS</sequence>
<evidence type="ECO:0000313" key="3">
    <source>
        <dbReference type="EMBL" id="GGZ74835.1"/>
    </source>
</evidence>
<dbReference type="InterPro" id="IPR005325">
    <property type="entry name" value="DUF308_memb"/>
</dbReference>
<feature type="transmembrane region" description="Helical" evidence="2">
    <location>
        <begin position="156"/>
        <end position="176"/>
    </location>
</feature>
<feature type="coiled-coil region" evidence="1">
    <location>
        <begin position="199"/>
        <end position="230"/>
    </location>
</feature>
<organism evidence="3 4">
    <name type="scientific">Algibacter mikhailovii</name>
    <dbReference type="NCBI Taxonomy" id="425498"/>
    <lineage>
        <taxon>Bacteria</taxon>
        <taxon>Pseudomonadati</taxon>
        <taxon>Bacteroidota</taxon>
        <taxon>Flavobacteriia</taxon>
        <taxon>Flavobacteriales</taxon>
        <taxon>Flavobacteriaceae</taxon>
        <taxon>Algibacter</taxon>
    </lineage>
</organism>
<proteinExistence type="predicted"/>
<feature type="transmembrane region" description="Helical" evidence="2">
    <location>
        <begin position="15"/>
        <end position="34"/>
    </location>
</feature>
<dbReference type="RefSeq" id="WP_189359705.1">
    <property type="nucleotide sequence ID" value="NZ_BMWZ01000002.1"/>
</dbReference>
<dbReference type="GO" id="GO:0005886">
    <property type="term" value="C:plasma membrane"/>
    <property type="evidence" value="ECO:0007669"/>
    <property type="project" value="TreeGrafter"/>
</dbReference>
<keyword evidence="2" id="KW-0472">Membrane</keyword>
<dbReference type="PANTHER" id="PTHR34989">
    <property type="entry name" value="PROTEIN HDED"/>
    <property type="match status" value="1"/>
</dbReference>
<keyword evidence="2" id="KW-0812">Transmembrane</keyword>
<keyword evidence="4" id="KW-1185">Reference proteome</keyword>
<reference evidence="3" key="2">
    <citation type="submission" date="2020-09" db="EMBL/GenBank/DDBJ databases">
        <authorList>
            <person name="Sun Q."/>
            <person name="Kim S."/>
        </authorList>
    </citation>
    <scope>NUCLEOTIDE SEQUENCE</scope>
    <source>
        <strain evidence="3">KCTC 12710</strain>
    </source>
</reference>
<comment type="caution">
    <text evidence="3">The sequence shown here is derived from an EMBL/GenBank/DDBJ whole genome shotgun (WGS) entry which is preliminary data.</text>
</comment>
<accession>A0A918V634</accession>
<feature type="transmembrane region" description="Helical" evidence="2">
    <location>
        <begin position="40"/>
        <end position="61"/>
    </location>
</feature>
<evidence type="ECO:0000256" key="2">
    <source>
        <dbReference type="SAM" id="Phobius"/>
    </source>
</evidence>
<reference evidence="3" key="1">
    <citation type="journal article" date="2014" name="Int. J. Syst. Evol. Microbiol.">
        <title>Complete genome sequence of Corynebacterium casei LMG S-19264T (=DSM 44701T), isolated from a smear-ripened cheese.</title>
        <authorList>
            <consortium name="US DOE Joint Genome Institute (JGI-PGF)"/>
            <person name="Walter F."/>
            <person name="Albersmeier A."/>
            <person name="Kalinowski J."/>
            <person name="Ruckert C."/>
        </authorList>
    </citation>
    <scope>NUCLEOTIDE SEQUENCE</scope>
    <source>
        <strain evidence="3">KCTC 12710</strain>
    </source>
</reference>
<feature type="transmembrane region" description="Helical" evidence="2">
    <location>
        <begin position="98"/>
        <end position="120"/>
    </location>
</feature>
<protein>
    <submittedName>
        <fullName evidence="3">Membrane protein</fullName>
    </submittedName>
</protein>
<gene>
    <name evidence="3" type="ORF">GCM10007028_10280</name>
</gene>